<gene>
    <name evidence="3" type="ORF">PHMEG_00036692</name>
</gene>
<name>A0A225ULC8_9STRA</name>
<keyword evidence="1" id="KW-0175">Coiled coil</keyword>
<dbReference type="AlphaFoldDB" id="A0A225ULC8"/>
<sequence length="277" mass="31555">MERDIKREPGTDPQGGEGVKVKSETIHNQSVPGGQTDNETKQQIHALAQASAAAHDTAVEQIDFVRRQEDIRKQMEEHRHHLQEQFRLLKAAEDAMVRQERQLEDLTEAVRPHIEARWGLFAEQSASAPATDQGSRQTQESSVMLATGANMPVPPLYRGSTKKEKREFMDSYMVYKRRVDALNQGTQTRVFMMPLGVCIEQSTLIRVCRFELFKNASAVTEDDWKGEAYFLEARKPDVTAYKKLRLAVKSLAMDVELHDASSRLSRLLAPSIRFWMI</sequence>
<protein>
    <submittedName>
        <fullName evidence="3">Uncharacterized protein</fullName>
    </submittedName>
</protein>
<evidence type="ECO:0000256" key="1">
    <source>
        <dbReference type="SAM" id="Coils"/>
    </source>
</evidence>
<dbReference type="EMBL" id="NBNE01015458">
    <property type="protein sequence ID" value="OWY93783.1"/>
    <property type="molecule type" value="Genomic_DNA"/>
</dbReference>
<dbReference type="Proteomes" id="UP000198211">
    <property type="component" value="Unassembled WGS sequence"/>
</dbReference>
<evidence type="ECO:0000313" key="3">
    <source>
        <dbReference type="EMBL" id="OWY93783.1"/>
    </source>
</evidence>
<comment type="caution">
    <text evidence="3">The sequence shown here is derived from an EMBL/GenBank/DDBJ whole genome shotgun (WGS) entry which is preliminary data.</text>
</comment>
<proteinExistence type="predicted"/>
<organism evidence="3 4">
    <name type="scientific">Phytophthora megakarya</name>
    <dbReference type="NCBI Taxonomy" id="4795"/>
    <lineage>
        <taxon>Eukaryota</taxon>
        <taxon>Sar</taxon>
        <taxon>Stramenopiles</taxon>
        <taxon>Oomycota</taxon>
        <taxon>Peronosporomycetes</taxon>
        <taxon>Peronosporales</taxon>
        <taxon>Peronosporaceae</taxon>
        <taxon>Phytophthora</taxon>
    </lineage>
</organism>
<feature type="coiled-coil region" evidence="1">
    <location>
        <begin position="65"/>
        <end position="109"/>
    </location>
</feature>
<dbReference type="OrthoDB" id="129498at2759"/>
<feature type="region of interest" description="Disordered" evidence="2">
    <location>
        <begin position="1"/>
        <end position="37"/>
    </location>
</feature>
<evidence type="ECO:0000256" key="2">
    <source>
        <dbReference type="SAM" id="MobiDB-lite"/>
    </source>
</evidence>
<accession>A0A225ULC8</accession>
<evidence type="ECO:0000313" key="4">
    <source>
        <dbReference type="Proteomes" id="UP000198211"/>
    </source>
</evidence>
<feature type="compositionally biased region" description="Polar residues" evidence="2">
    <location>
        <begin position="26"/>
        <end position="37"/>
    </location>
</feature>
<reference evidence="4" key="1">
    <citation type="submission" date="2017-03" db="EMBL/GenBank/DDBJ databases">
        <title>Phytopthora megakarya and P. palmivora, two closely related causual agents of cacao black pod achieved similar genome size and gene model numbers by different mechanisms.</title>
        <authorList>
            <person name="Ali S."/>
            <person name="Shao J."/>
            <person name="Larry D.J."/>
            <person name="Kronmiller B."/>
            <person name="Shen D."/>
            <person name="Strem M.D."/>
            <person name="Melnick R.L."/>
            <person name="Guiltinan M.J."/>
            <person name="Tyler B.M."/>
            <person name="Meinhardt L.W."/>
            <person name="Bailey B.A."/>
        </authorList>
    </citation>
    <scope>NUCLEOTIDE SEQUENCE [LARGE SCALE GENOMIC DNA]</scope>
    <source>
        <strain evidence="4">zdho120</strain>
    </source>
</reference>
<keyword evidence="4" id="KW-1185">Reference proteome</keyword>
<feature type="compositionally biased region" description="Basic and acidic residues" evidence="2">
    <location>
        <begin position="1"/>
        <end position="10"/>
    </location>
</feature>